<evidence type="ECO:0000313" key="9">
    <source>
        <dbReference type="Proteomes" id="UP000824001"/>
    </source>
</evidence>
<comment type="similarity">
    <text evidence="6">Belongs to the phosphofructokinase type A (PFKA) family. PPi-dependent PFK group II subfamily. Clade 'B2' sub-subfamily.</text>
</comment>
<keyword evidence="5 6" id="KW-0460">Magnesium</keyword>
<comment type="caution">
    <text evidence="6">Lacks conserved residue(s) required for the propagation of feature annotation.</text>
</comment>
<comment type="activity regulation">
    <text evidence="6">Non-allosteric.</text>
</comment>
<dbReference type="InterPro" id="IPR011404">
    <property type="entry name" value="PPi-PFK"/>
</dbReference>
<dbReference type="SUPFAM" id="SSF53784">
    <property type="entry name" value="Phosphofructokinase"/>
    <property type="match status" value="1"/>
</dbReference>
<evidence type="ECO:0000256" key="3">
    <source>
        <dbReference type="ARBA" id="ARBA00022723"/>
    </source>
</evidence>
<comment type="subunit">
    <text evidence="6">Homodimer.</text>
</comment>
<dbReference type="InterPro" id="IPR000023">
    <property type="entry name" value="Phosphofructokinase_dom"/>
</dbReference>
<protein>
    <recommendedName>
        <fullName evidence="6">Pyrophosphate--fructose 6-phosphate 1-phosphotransferase</fullName>
        <ecNumber evidence="6">2.7.1.90</ecNumber>
    </recommendedName>
    <alternativeName>
        <fullName evidence="6">6-phosphofructokinase, pyrophosphate dependent</fullName>
    </alternativeName>
    <alternativeName>
        <fullName evidence="6">PPi-dependent phosphofructokinase</fullName>
        <shortName evidence="6">PPi-PFK</shortName>
    </alternativeName>
    <alternativeName>
        <fullName evidence="6">Pyrophosphate-dependent 6-phosphofructose-1-kinase</fullName>
    </alternativeName>
</protein>
<evidence type="ECO:0000313" key="8">
    <source>
        <dbReference type="EMBL" id="HIS67275.1"/>
    </source>
</evidence>
<dbReference type="Proteomes" id="UP000824001">
    <property type="component" value="Unassembled WGS sequence"/>
</dbReference>
<dbReference type="PIRSF" id="PIRSF036483">
    <property type="entry name" value="PFK_XF0274"/>
    <property type="match status" value="1"/>
</dbReference>
<feature type="binding site" evidence="6">
    <location>
        <position position="238"/>
    </location>
    <ligand>
        <name>substrate</name>
    </ligand>
</feature>
<organism evidence="8 9">
    <name type="scientific">Candidatus Scatomorpha merdipullorum</name>
    <dbReference type="NCBI Taxonomy" id="2840927"/>
    <lineage>
        <taxon>Bacteria</taxon>
        <taxon>Bacillati</taxon>
        <taxon>Bacillota</taxon>
        <taxon>Clostridia</taxon>
        <taxon>Eubacteriales</taxon>
        <taxon>Candidatus Scatomorpha</taxon>
    </lineage>
</organism>
<dbReference type="InterPro" id="IPR035966">
    <property type="entry name" value="PKF_sf"/>
</dbReference>
<dbReference type="EC" id="2.7.1.90" evidence="6"/>
<dbReference type="AlphaFoldDB" id="A0A9D1FEE7"/>
<feature type="site" description="Important for catalytic activity and substrate specificity; stabilizes the transition state when the phosphoryl donor is PPi; prevents ATP from binding by mimicking the alpha-phosphate group of ATP" evidence="6">
    <location>
        <position position="110"/>
    </location>
</feature>
<comment type="cofactor">
    <cofactor evidence="1 6">
        <name>Mg(2+)</name>
        <dbReference type="ChEBI" id="CHEBI:18420"/>
    </cofactor>
</comment>
<evidence type="ECO:0000259" key="7">
    <source>
        <dbReference type="Pfam" id="PF00365"/>
    </source>
</evidence>
<comment type="catalytic activity">
    <reaction evidence="6">
        <text>beta-D-fructose 6-phosphate + diphosphate = beta-D-fructose 1,6-bisphosphate + phosphate + H(+)</text>
        <dbReference type="Rhea" id="RHEA:13613"/>
        <dbReference type="ChEBI" id="CHEBI:15378"/>
        <dbReference type="ChEBI" id="CHEBI:32966"/>
        <dbReference type="ChEBI" id="CHEBI:33019"/>
        <dbReference type="ChEBI" id="CHEBI:43474"/>
        <dbReference type="ChEBI" id="CHEBI:57634"/>
        <dbReference type="EC" id="2.7.1.90"/>
    </reaction>
</comment>
<feature type="site" description="Important for catalytic activity; stabilizes the transition state when the phosphoryl donor is PPi" evidence="6">
    <location>
        <position position="136"/>
    </location>
</feature>
<feature type="domain" description="Phosphofructokinase" evidence="7">
    <location>
        <begin position="6"/>
        <end position="315"/>
    </location>
</feature>
<dbReference type="GO" id="GO:0006002">
    <property type="term" value="P:fructose 6-phosphate metabolic process"/>
    <property type="evidence" value="ECO:0007669"/>
    <property type="project" value="InterPro"/>
</dbReference>
<dbReference type="GO" id="GO:0046872">
    <property type="term" value="F:metal ion binding"/>
    <property type="evidence" value="ECO:0007669"/>
    <property type="project" value="UniProtKB-KW"/>
</dbReference>
<name>A0A9D1FEE7_9FIRM</name>
<dbReference type="GO" id="GO:0005737">
    <property type="term" value="C:cytoplasm"/>
    <property type="evidence" value="ECO:0007669"/>
    <property type="project" value="UniProtKB-SubCell"/>
</dbReference>
<comment type="function">
    <text evidence="6">Catalyzes the phosphorylation of D-fructose 6-phosphate, the first committing step of glycolysis. Uses inorganic phosphate (PPi) as phosphoryl donor instead of ATP like common ATP-dependent phosphofructokinases (ATP-PFKs), which renders the reaction reversible, and can thus function both in glycolysis and gluconeogenesis. Consistently, PPi-PFK can replace the enzymes of both the forward (ATP-PFK) and reverse (fructose-bisphosphatase (FBPase)) reactions.</text>
</comment>
<reference evidence="8" key="1">
    <citation type="submission" date="2020-10" db="EMBL/GenBank/DDBJ databases">
        <authorList>
            <person name="Gilroy R."/>
        </authorList>
    </citation>
    <scope>NUCLEOTIDE SEQUENCE</scope>
    <source>
        <strain evidence="8">ChiHjej10B9-9673</strain>
    </source>
</reference>
<feature type="binding site" evidence="6">
    <location>
        <position position="109"/>
    </location>
    <ligand>
        <name>Mg(2+)</name>
        <dbReference type="ChEBI" id="CHEBI:18420"/>
        <note>catalytic</note>
    </ligand>
</feature>
<comment type="pathway">
    <text evidence="6">Carbohydrate degradation; glycolysis; D-glyceraldehyde 3-phosphate and glycerone phosphate from D-glucose: step 3/4.</text>
</comment>
<feature type="binding site" evidence="6">
    <location>
        <position position="13"/>
    </location>
    <ligand>
        <name>diphosphate</name>
        <dbReference type="ChEBI" id="CHEBI:33019"/>
    </ligand>
</feature>
<dbReference type="Gene3D" id="3.40.50.450">
    <property type="match status" value="1"/>
</dbReference>
<keyword evidence="4 6" id="KW-0418">Kinase</keyword>
<evidence type="ECO:0000256" key="2">
    <source>
        <dbReference type="ARBA" id="ARBA00022679"/>
    </source>
</evidence>
<dbReference type="InterPro" id="IPR050929">
    <property type="entry name" value="PFKA"/>
</dbReference>
<dbReference type="NCBIfam" id="NF010675">
    <property type="entry name" value="PRK14072.1"/>
    <property type="match status" value="1"/>
</dbReference>
<sequence>MLKGNMLIAQGGGPTPVINSSLLGAVREAKRHPEAIETIYGARYGAEGILAGDLIDLGAVPTEQLDLLARTPASAIGSCRRKLTDADYPAVLECFKKFNIRYFFYNGGNDSMDTCNKVYNLAVESGYELHVIGIPKTIDNDLAVTDHCPGFGSAAKYAAASALELAQDAAALPIHVVVMEMMGRNAGWITAASALFTKLMPCEHLVYLPETDFNKDEFLAAVKEKWAKGRGLLVTVSEGIHYAGGAPVADSGIVDGFGHKVPGGAAQTLSDMIMNELGLKSRSEKPGLLGRTSVALMSEVDRDEAELAGATAVRAAVEGETGYMVGFRTEREPEYKSETILVPLAEVANAEKTFPLEWITPGGVTDEFRSYCLPLIGEYDTRFVNLR</sequence>
<feature type="binding site" evidence="6">
    <location>
        <begin position="182"/>
        <end position="184"/>
    </location>
    <ligand>
        <name>substrate</name>
    </ligand>
</feature>
<keyword evidence="3 6" id="KW-0479">Metal-binding</keyword>
<dbReference type="GO" id="GO:0047334">
    <property type="term" value="F:diphosphate-fructose-6-phosphate 1-phosphotransferase activity"/>
    <property type="evidence" value="ECO:0007669"/>
    <property type="project" value="UniProtKB-EC"/>
</dbReference>
<dbReference type="GO" id="GO:0003872">
    <property type="term" value="F:6-phosphofructokinase activity"/>
    <property type="evidence" value="ECO:0007669"/>
    <property type="project" value="UniProtKB-UniRule"/>
</dbReference>
<dbReference type="PRINTS" id="PR00476">
    <property type="entry name" value="PHFRCTKINASE"/>
</dbReference>
<dbReference type="HAMAP" id="MF_01978">
    <property type="entry name" value="Phosphofructokinase_II_B2"/>
    <property type="match status" value="1"/>
</dbReference>
<accession>A0A9D1FEE7</accession>
<proteinExistence type="inferred from homology"/>
<dbReference type="EMBL" id="DVJK01000194">
    <property type="protein sequence ID" value="HIS67275.1"/>
    <property type="molecule type" value="Genomic_DNA"/>
</dbReference>
<gene>
    <name evidence="6" type="primary">pfp</name>
    <name evidence="8" type="ORF">IAC18_06895</name>
</gene>
<dbReference type="Gene3D" id="3.40.50.460">
    <property type="entry name" value="Phosphofructokinase domain"/>
    <property type="match status" value="1"/>
</dbReference>
<feature type="binding site" evidence="6">
    <location>
        <begin position="137"/>
        <end position="139"/>
    </location>
    <ligand>
        <name>substrate</name>
    </ligand>
</feature>
<reference evidence="8" key="2">
    <citation type="journal article" date="2021" name="PeerJ">
        <title>Extensive microbial diversity within the chicken gut microbiome revealed by metagenomics and culture.</title>
        <authorList>
            <person name="Gilroy R."/>
            <person name="Ravi A."/>
            <person name="Getino M."/>
            <person name="Pursley I."/>
            <person name="Horton D.L."/>
            <person name="Alikhan N.F."/>
            <person name="Baker D."/>
            <person name="Gharbi K."/>
            <person name="Hall N."/>
            <person name="Watson M."/>
            <person name="Adriaenssens E.M."/>
            <person name="Foster-Nyarko E."/>
            <person name="Jarju S."/>
            <person name="Secka A."/>
            <person name="Antonio M."/>
            <person name="Oren A."/>
            <person name="Chaudhuri R.R."/>
            <person name="La Ragione R."/>
            <person name="Hildebrand F."/>
            <person name="Pallen M.J."/>
        </authorList>
    </citation>
    <scope>NUCLEOTIDE SEQUENCE</scope>
    <source>
        <strain evidence="8">ChiHjej10B9-9673</strain>
    </source>
</reference>
<keyword evidence="6" id="KW-0963">Cytoplasm</keyword>
<keyword evidence="2 6" id="KW-0808">Transferase</keyword>
<comment type="caution">
    <text evidence="8">The sequence shown here is derived from an EMBL/GenBank/DDBJ whole genome shotgun (WGS) entry which is preliminary data.</text>
</comment>
<keyword evidence="6" id="KW-0324">Glycolysis</keyword>
<dbReference type="InterPro" id="IPR022953">
    <property type="entry name" value="ATP_PFK"/>
</dbReference>
<feature type="active site" description="Proton acceptor" evidence="6">
    <location>
        <position position="139"/>
    </location>
</feature>
<evidence type="ECO:0000256" key="6">
    <source>
        <dbReference type="HAMAP-Rule" id="MF_01978"/>
    </source>
</evidence>
<evidence type="ECO:0000256" key="1">
    <source>
        <dbReference type="ARBA" id="ARBA00001946"/>
    </source>
</evidence>
<evidence type="ECO:0000256" key="5">
    <source>
        <dbReference type="ARBA" id="ARBA00022842"/>
    </source>
</evidence>
<comment type="subcellular location">
    <subcellularLocation>
        <location evidence="6">Cytoplasm</location>
    </subcellularLocation>
</comment>
<evidence type="ECO:0000256" key="4">
    <source>
        <dbReference type="ARBA" id="ARBA00022777"/>
    </source>
</evidence>
<dbReference type="PANTHER" id="PTHR45770">
    <property type="entry name" value="ATP-DEPENDENT 6-PHOSPHOFRUCTOKINASE 1"/>
    <property type="match status" value="1"/>
</dbReference>
<dbReference type="Pfam" id="PF00365">
    <property type="entry name" value="PFK"/>
    <property type="match status" value="1"/>
</dbReference>